<reference evidence="2 3" key="1">
    <citation type="submission" date="2014-04" db="EMBL/GenBank/DDBJ databases">
        <authorList>
            <consortium name="DOE Joint Genome Institute"/>
            <person name="Kuo A."/>
            <person name="Girlanda M."/>
            <person name="Perotto S."/>
            <person name="Kohler A."/>
            <person name="Nagy L.G."/>
            <person name="Floudas D."/>
            <person name="Copeland A."/>
            <person name="Barry K.W."/>
            <person name="Cichocki N."/>
            <person name="Veneault-Fourrey C."/>
            <person name="LaButti K."/>
            <person name="Lindquist E.A."/>
            <person name="Lipzen A."/>
            <person name="Lundell T."/>
            <person name="Morin E."/>
            <person name="Murat C."/>
            <person name="Sun H."/>
            <person name="Tunlid A."/>
            <person name="Henrissat B."/>
            <person name="Grigoriev I.V."/>
            <person name="Hibbett D.S."/>
            <person name="Martin F."/>
            <person name="Nordberg H.P."/>
            <person name="Cantor M.N."/>
            <person name="Hua S.X."/>
        </authorList>
    </citation>
    <scope>NUCLEOTIDE SEQUENCE [LARGE SCALE GENOMIC DNA]</scope>
    <source>
        <strain evidence="2 3">MUT 4182</strain>
    </source>
</reference>
<reference evidence="3" key="2">
    <citation type="submission" date="2015-01" db="EMBL/GenBank/DDBJ databases">
        <title>Evolutionary Origins and Diversification of the Mycorrhizal Mutualists.</title>
        <authorList>
            <consortium name="DOE Joint Genome Institute"/>
            <consortium name="Mycorrhizal Genomics Consortium"/>
            <person name="Kohler A."/>
            <person name="Kuo A."/>
            <person name="Nagy L.G."/>
            <person name="Floudas D."/>
            <person name="Copeland A."/>
            <person name="Barry K.W."/>
            <person name="Cichocki N."/>
            <person name="Veneault-Fourrey C."/>
            <person name="LaButti K."/>
            <person name="Lindquist E.A."/>
            <person name="Lipzen A."/>
            <person name="Lundell T."/>
            <person name="Morin E."/>
            <person name="Murat C."/>
            <person name="Riley R."/>
            <person name="Ohm R."/>
            <person name="Sun H."/>
            <person name="Tunlid A."/>
            <person name="Henrissat B."/>
            <person name="Grigoriev I.V."/>
            <person name="Hibbett D.S."/>
            <person name="Martin F."/>
        </authorList>
    </citation>
    <scope>NUCLEOTIDE SEQUENCE [LARGE SCALE GENOMIC DNA]</scope>
    <source>
        <strain evidence="3">MUT 4182</strain>
    </source>
</reference>
<evidence type="ECO:0000313" key="2">
    <source>
        <dbReference type="EMBL" id="KIO25906.1"/>
    </source>
</evidence>
<keyword evidence="3" id="KW-1185">Reference proteome</keyword>
<evidence type="ECO:0000256" key="1">
    <source>
        <dbReference type="SAM" id="MobiDB-lite"/>
    </source>
</evidence>
<dbReference type="AlphaFoldDB" id="A0A0C3QHB6"/>
<gene>
    <name evidence="2" type="ORF">M407DRAFT_24759</name>
</gene>
<dbReference type="HOGENOM" id="CLU_2293789_0_0_1"/>
<accession>A0A0C3QHB6</accession>
<dbReference type="OrthoDB" id="2593174at2759"/>
<proteinExistence type="predicted"/>
<name>A0A0C3QHB6_9AGAM</name>
<protein>
    <submittedName>
        <fullName evidence="2">Uncharacterized protein</fullName>
    </submittedName>
</protein>
<dbReference type="EMBL" id="KN823033">
    <property type="protein sequence ID" value="KIO25906.1"/>
    <property type="molecule type" value="Genomic_DNA"/>
</dbReference>
<feature type="compositionally biased region" description="Basic and acidic residues" evidence="1">
    <location>
        <begin position="79"/>
        <end position="90"/>
    </location>
</feature>
<sequence>MSTLTLAFLHAGPSTLRSIFSSTTNRLSKTPDSLEVENDHLRTQLVAIAAQYEEDFSAKEHDAELLSLKLKQAEKTAKRWRRAAEKDKVMSKKSWSSSAKA</sequence>
<organism evidence="2 3">
    <name type="scientific">Tulasnella calospora MUT 4182</name>
    <dbReference type="NCBI Taxonomy" id="1051891"/>
    <lineage>
        <taxon>Eukaryota</taxon>
        <taxon>Fungi</taxon>
        <taxon>Dikarya</taxon>
        <taxon>Basidiomycota</taxon>
        <taxon>Agaricomycotina</taxon>
        <taxon>Agaricomycetes</taxon>
        <taxon>Cantharellales</taxon>
        <taxon>Tulasnellaceae</taxon>
        <taxon>Tulasnella</taxon>
    </lineage>
</organism>
<feature type="region of interest" description="Disordered" evidence="1">
    <location>
        <begin position="79"/>
        <end position="101"/>
    </location>
</feature>
<evidence type="ECO:0000313" key="3">
    <source>
        <dbReference type="Proteomes" id="UP000054248"/>
    </source>
</evidence>
<dbReference type="Proteomes" id="UP000054248">
    <property type="component" value="Unassembled WGS sequence"/>
</dbReference>
<feature type="compositionally biased region" description="Low complexity" evidence="1">
    <location>
        <begin position="92"/>
        <end position="101"/>
    </location>
</feature>